<reference evidence="2" key="1">
    <citation type="journal article" date="2014" name="Front. Microbiol.">
        <title>High frequency of phylogenetically diverse reductive dehalogenase-homologous genes in deep subseafloor sedimentary metagenomes.</title>
        <authorList>
            <person name="Kawai M."/>
            <person name="Futagami T."/>
            <person name="Toyoda A."/>
            <person name="Takaki Y."/>
            <person name="Nishi S."/>
            <person name="Hori S."/>
            <person name="Arai W."/>
            <person name="Tsubouchi T."/>
            <person name="Morono Y."/>
            <person name="Uchiyama I."/>
            <person name="Ito T."/>
            <person name="Fujiyama A."/>
            <person name="Inagaki F."/>
            <person name="Takami H."/>
        </authorList>
    </citation>
    <scope>NUCLEOTIDE SEQUENCE</scope>
    <source>
        <strain evidence="2">Expedition CK06-06</strain>
    </source>
</reference>
<name>X1T984_9ZZZZ</name>
<accession>X1T984</accession>
<dbReference type="Gene3D" id="1.20.1570.10">
    <property type="entry name" value="dip2346 domain like"/>
    <property type="match status" value="2"/>
</dbReference>
<organism evidence="2">
    <name type="scientific">marine sediment metagenome</name>
    <dbReference type="NCBI Taxonomy" id="412755"/>
    <lineage>
        <taxon>unclassified sequences</taxon>
        <taxon>metagenomes</taxon>
        <taxon>ecological metagenomes</taxon>
    </lineage>
</organism>
<dbReference type="AlphaFoldDB" id="X1T984"/>
<proteinExistence type="predicted"/>
<dbReference type="Pfam" id="PF08903">
    <property type="entry name" value="DUF1846"/>
    <property type="match status" value="1"/>
</dbReference>
<protein>
    <recommendedName>
        <fullName evidence="1">DUF1846 domain-containing protein</fullName>
    </recommendedName>
</protein>
<gene>
    <name evidence="2" type="ORF">S12H4_13623</name>
</gene>
<evidence type="ECO:0000259" key="1">
    <source>
        <dbReference type="Pfam" id="PF08903"/>
    </source>
</evidence>
<comment type="caution">
    <text evidence="2">The sequence shown here is derived from an EMBL/GenBank/DDBJ whole genome shotgun (WGS) entry which is preliminary data.</text>
</comment>
<evidence type="ECO:0000313" key="2">
    <source>
        <dbReference type="EMBL" id="GAI76544.1"/>
    </source>
</evidence>
<feature type="non-terminal residue" evidence="2">
    <location>
        <position position="1"/>
    </location>
</feature>
<dbReference type="InterPro" id="IPR048496">
    <property type="entry name" value="DUF1846_N"/>
</dbReference>
<dbReference type="EMBL" id="BARW01006487">
    <property type="protein sequence ID" value="GAI76544.1"/>
    <property type="molecule type" value="Genomic_DNA"/>
</dbReference>
<feature type="domain" description="DUF1846" evidence="1">
    <location>
        <begin position="1"/>
        <end position="123"/>
    </location>
</feature>
<sequence length="127" mass="14752">PIWNLTLNHPINVAYEAATADLKDINLVDMFHEEAYGITAINYNRDIENFNILKNLMKTITREKDAFGYKSPTDMGVNMAAIGIINDKVCREAAKQEIIRRYFRYYREKVEGIETQETIDKMEGHFS</sequence>